<dbReference type="Proteomes" id="UP001501940">
    <property type="component" value="Chromosome 11"/>
</dbReference>
<dbReference type="Ensembl" id="ENSAOCT00000040098.1">
    <property type="protein sequence ID" value="ENSAOCP00000046896.1"/>
    <property type="gene ID" value="ENSAOCG00000032324.1"/>
</dbReference>
<dbReference type="SUPFAM" id="SSF56219">
    <property type="entry name" value="DNase I-like"/>
    <property type="match status" value="1"/>
</dbReference>
<dbReference type="Gene3D" id="3.60.10.10">
    <property type="entry name" value="Endonuclease/exonuclease/phosphatase"/>
    <property type="match status" value="1"/>
</dbReference>
<evidence type="ECO:0000313" key="3">
    <source>
        <dbReference type="Proteomes" id="UP001501940"/>
    </source>
</evidence>
<reference evidence="2" key="3">
    <citation type="submission" date="2025-09" db="UniProtKB">
        <authorList>
            <consortium name="Ensembl"/>
        </authorList>
    </citation>
    <scope>IDENTIFICATION</scope>
</reference>
<dbReference type="InterPro" id="IPR043502">
    <property type="entry name" value="DNA/RNA_pol_sf"/>
</dbReference>
<dbReference type="InterPro" id="IPR036691">
    <property type="entry name" value="Endo/exonu/phosph_ase_sf"/>
</dbReference>
<evidence type="ECO:0000313" key="2">
    <source>
        <dbReference type="Ensembl" id="ENSAOCP00000046896.1"/>
    </source>
</evidence>
<sequence length="921" mass="103449">RLRTENPSCLLHNHILENRIDLMCLTETWHKPEQYSELNEACPTGYAYLERARTTGRQGYGGLAVIYRSDIRLTPVPVPNTSTFECLAFKCEYPTWVTVILIYRPPKPNSLFLSEIHDLLMSFCSTTTNILILGDFNIHVDSSSNHTVEEFLQVLDCFDLKQHVDVPTHDRGHTLDLVITDSLPVKSLQVFDMGVSDHCAVSMELPASSLLDKSKRQICFRNLDKIDQAALSADLKELSTDFTTAEEAVQYYNTNLHSLLDSHAPVRSRTVTYLHSAPWFTPELRKVKTAGRILERRYVKSGLTVHKIAYRDHQKHYSSLLSEAKSVYYSNIINKNSGNSKQLFTTINHLLKPRTSSIICATQDQCNNFCDFFSLKVDNIRGPLSRTTRMPLASVTPDHSFADFVEVEVQEIESMLRQIKPSTCALDPLPSFLIKCNTSALSPLITTIINCSLRSGHVPSTLKTALIKPHLKKHNLNPQDLASYRPISNLPFLSKVLEKVVAGQLHDHLSTYALYEKFQSGFRLAHSTETALVRVTNDLLVASDQGSPSLLILLDLTAAFDTVDHNILLHRLQYNIGLSSTVLDWFKSFLAGRTEYVVLEDAKSRPHFVTCGVPQGSVLGPTLFNIYMLPLGHIIGKHGMSFHCYADDTQLYLHTDPTSTSAPSALIACLEETKAWLAENFLQLNASKTEAILIGTPHQLKSSPISAISLSDFSIPLSSSVRNLGVIFDPHLSFEHHIQNLCKISFFHLKNISKLRPTLSLSDAEKLVHAFVSSRLDYCNALLVGIPAKSLLKLQHVQNTAARILTRTPKQAHITPVLHNLHWLPIAKRIQYKICLLAYQCIHGHAPDYLSELLTLRTISRQLRSTNTNLLCTPRSNLRTMGDRAFQTAAPELWNTLPPPLRAPQSLESFKKGLKTFLFKL</sequence>
<reference evidence="2 3" key="1">
    <citation type="submission" date="2022-01" db="EMBL/GenBank/DDBJ databases">
        <title>A chromosome-scale genome assembly of the false clownfish, Amphiprion ocellaris.</title>
        <authorList>
            <person name="Ryu T."/>
        </authorList>
    </citation>
    <scope>NUCLEOTIDE SEQUENCE [LARGE SCALE GENOMIC DNA]</scope>
</reference>
<protein>
    <recommendedName>
        <fullName evidence="1">Reverse transcriptase domain-containing protein</fullName>
    </recommendedName>
</protein>
<dbReference type="SUPFAM" id="SSF56672">
    <property type="entry name" value="DNA/RNA polymerases"/>
    <property type="match status" value="1"/>
</dbReference>
<dbReference type="AlphaFoldDB" id="A0AAQ5Y4R1"/>
<dbReference type="Pfam" id="PF00078">
    <property type="entry name" value="RVT_1"/>
    <property type="match status" value="1"/>
</dbReference>
<organism evidence="2 3">
    <name type="scientific">Amphiprion ocellaris</name>
    <name type="common">Clown anemonefish</name>
    <dbReference type="NCBI Taxonomy" id="80972"/>
    <lineage>
        <taxon>Eukaryota</taxon>
        <taxon>Metazoa</taxon>
        <taxon>Chordata</taxon>
        <taxon>Craniata</taxon>
        <taxon>Vertebrata</taxon>
        <taxon>Euteleostomi</taxon>
        <taxon>Actinopterygii</taxon>
        <taxon>Neopterygii</taxon>
        <taxon>Teleostei</taxon>
        <taxon>Neoteleostei</taxon>
        <taxon>Acanthomorphata</taxon>
        <taxon>Ovalentaria</taxon>
        <taxon>Pomacentridae</taxon>
        <taxon>Amphiprion</taxon>
    </lineage>
</organism>
<dbReference type="PROSITE" id="PS50878">
    <property type="entry name" value="RT_POL"/>
    <property type="match status" value="1"/>
</dbReference>
<reference evidence="2" key="2">
    <citation type="submission" date="2025-08" db="UniProtKB">
        <authorList>
            <consortium name="Ensembl"/>
        </authorList>
    </citation>
    <scope>IDENTIFICATION</scope>
</reference>
<dbReference type="GeneTree" id="ENSGT01150000286909"/>
<dbReference type="InterPro" id="IPR000477">
    <property type="entry name" value="RT_dom"/>
</dbReference>
<evidence type="ECO:0000259" key="1">
    <source>
        <dbReference type="PROSITE" id="PS50878"/>
    </source>
</evidence>
<keyword evidence="3" id="KW-1185">Reference proteome</keyword>
<dbReference type="GO" id="GO:0003824">
    <property type="term" value="F:catalytic activity"/>
    <property type="evidence" value="ECO:0007669"/>
    <property type="project" value="InterPro"/>
</dbReference>
<feature type="domain" description="Reverse transcriptase" evidence="1">
    <location>
        <begin position="451"/>
        <end position="728"/>
    </location>
</feature>
<dbReference type="PANTHER" id="PTHR33332">
    <property type="entry name" value="REVERSE TRANSCRIPTASE DOMAIN-CONTAINING PROTEIN"/>
    <property type="match status" value="1"/>
</dbReference>
<dbReference type="InterPro" id="IPR005135">
    <property type="entry name" value="Endo/exonuclease/phosphatase"/>
</dbReference>
<dbReference type="Pfam" id="PF03372">
    <property type="entry name" value="Exo_endo_phos"/>
    <property type="match status" value="1"/>
</dbReference>
<dbReference type="CDD" id="cd01650">
    <property type="entry name" value="RT_nLTR_like"/>
    <property type="match status" value="1"/>
</dbReference>
<accession>A0AAQ5Y4R1</accession>
<name>A0AAQ5Y4R1_AMPOC</name>
<proteinExistence type="predicted"/>